<dbReference type="InterPro" id="IPR051465">
    <property type="entry name" value="Cell_Envelope_Struct_Comp"/>
</dbReference>
<feature type="domain" description="SLH" evidence="3">
    <location>
        <begin position="1164"/>
        <end position="1223"/>
    </location>
</feature>
<protein>
    <recommendedName>
        <fullName evidence="3">SLH domain-containing protein</fullName>
    </recommendedName>
</protein>
<reference evidence="4 5" key="1">
    <citation type="submission" date="2014-02" db="EMBL/GenBank/DDBJ databases">
        <title>Draft genome sequence of Lysinibacillus massiliensis CCUG 49529.</title>
        <authorList>
            <person name="Zhang F."/>
            <person name="Wang G."/>
            <person name="Zhang L."/>
        </authorList>
    </citation>
    <scope>NUCLEOTIDE SEQUENCE [LARGE SCALE GENOMIC DNA]</scope>
    <source>
        <strain evidence="4 5">CCUG 49529</strain>
    </source>
</reference>
<feature type="compositionally biased region" description="Low complexity" evidence="1">
    <location>
        <begin position="732"/>
        <end position="742"/>
    </location>
</feature>
<dbReference type="Gene3D" id="2.60.40.1080">
    <property type="match status" value="1"/>
</dbReference>
<organism evidence="4 5">
    <name type="scientific">Ureibacillus massiliensis 4400831 = CIP 108448 = CCUG 49529</name>
    <dbReference type="NCBI Taxonomy" id="1211035"/>
    <lineage>
        <taxon>Bacteria</taxon>
        <taxon>Bacillati</taxon>
        <taxon>Bacillota</taxon>
        <taxon>Bacilli</taxon>
        <taxon>Bacillales</taxon>
        <taxon>Caryophanaceae</taxon>
        <taxon>Ureibacillus</taxon>
    </lineage>
</organism>
<dbReference type="AlphaFoldDB" id="A0A0A3J3V4"/>
<dbReference type="Pfam" id="PF02368">
    <property type="entry name" value="Big_2"/>
    <property type="match status" value="1"/>
</dbReference>
<dbReference type="SMART" id="SM00635">
    <property type="entry name" value="BID_2"/>
    <property type="match status" value="1"/>
</dbReference>
<dbReference type="PANTHER" id="PTHR43308:SF5">
    <property type="entry name" value="S-LAYER PROTEIN _ PEPTIDOGLYCAN ENDO-BETA-N-ACETYLGLUCOSAMINIDASE"/>
    <property type="match status" value="1"/>
</dbReference>
<dbReference type="InterPro" id="IPR003343">
    <property type="entry name" value="Big_2"/>
</dbReference>
<dbReference type="eggNOG" id="COG5492">
    <property type="taxonomic scope" value="Bacteria"/>
</dbReference>
<keyword evidence="2" id="KW-0732">Signal</keyword>
<feature type="region of interest" description="Disordered" evidence="1">
    <location>
        <begin position="701"/>
        <end position="744"/>
    </location>
</feature>
<dbReference type="RefSeq" id="WP_052126172.1">
    <property type="nucleotide sequence ID" value="NZ_AVCZ01000020.1"/>
</dbReference>
<dbReference type="PANTHER" id="PTHR43308">
    <property type="entry name" value="OUTER MEMBRANE PROTEIN ALPHA-RELATED"/>
    <property type="match status" value="1"/>
</dbReference>
<name>A0A0A3J3V4_9BACL</name>
<feature type="chain" id="PRO_5039207202" description="SLH domain-containing protein" evidence="2">
    <location>
        <begin position="25"/>
        <end position="1223"/>
    </location>
</feature>
<dbReference type="Pfam" id="PF00395">
    <property type="entry name" value="SLH"/>
    <property type="match status" value="3"/>
</dbReference>
<dbReference type="eggNOG" id="COG1657">
    <property type="taxonomic scope" value="Bacteria"/>
</dbReference>
<dbReference type="InterPro" id="IPR008930">
    <property type="entry name" value="Terpenoid_cyclase/PrenylTrfase"/>
</dbReference>
<dbReference type="PROSITE" id="PS51272">
    <property type="entry name" value="SLH"/>
    <property type="match status" value="3"/>
</dbReference>
<feature type="compositionally biased region" description="Gly residues" evidence="1">
    <location>
        <begin position="868"/>
        <end position="881"/>
    </location>
</feature>
<feature type="region of interest" description="Disordered" evidence="1">
    <location>
        <begin position="855"/>
        <end position="902"/>
    </location>
</feature>
<evidence type="ECO:0000313" key="5">
    <source>
        <dbReference type="Proteomes" id="UP000030595"/>
    </source>
</evidence>
<keyword evidence="5" id="KW-1185">Reference proteome</keyword>
<dbReference type="Pfam" id="PF14478">
    <property type="entry name" value="DUF4430"/>
    <property type="match status" value="1"/>
</dbReference>
<dbReference type="SUPFAM" id="SSF49373">
    <property type="entry name" value="Invasin/intimin cell-adhesion fragments"/>
    <property type="match status" value="1"/>
</dbReference>
<proteinExistence type="predicted"/>
<evidence type="ECO:0000313" key="4">
    <source>
        <dbReference type="EMBL" id="KGR90375.1"/>
    </source>
</evidence>
<dbReference type="InterPro" id="IPR001119">
    <property type="entry name" value="SLH_dom"/>
</dbReference>
<evidence type="ECO:0000256" key="2">
    <source>
        <dbReference type="SAM" id="SignalP"/>
    </source>
</evidence>
<gene>
    <name evidence="4" type="ORF">CD30_11860</name>
</gene>
<dbReference type="CDD" id="cd00688">
    <property type="entry name" value="ISOPREN_C2_like"/>
    <property type="match status" value="1"/>
</dbReference>
<dbReference type="Gene3D" id="1.50.10.20">
    <property type="match status" value="1"/>
</dbReference>
<dbReference type="Gene3D" id="2.170.130.30">
    <property type="match status" value="1"/>
</dbReference>
<dbReference type="Proteomes" id="UP000030595">
    <property type="component" value="Unassembled WGS sequence"/>
</dbReference>
<feature type="domain" description="SLH" evidence="3">
    <location>
        <begin position="1041"/>
        <end position="1104"/>
    </location>
</feature>
<dbReference type="SUPFAM" id="SSF48239">
    <property type="entry name" value="Terpenoid cyclases/Protein prenyltransferases"/>
    <property type="match status" value="1"/>
</dbReference>
<accession>A0A0A3J3V4</accession>
<dbReference type="InterPro" id="IPR008964">
    <property type="entry name" value="Invasin/intimin_cell_adhesion"/>
</dbReference>
<dbReference type="InterPro" id="IPR027954">
    <property type="entry name" value="Transcobalamin-like_C"/>
</dbReference>
<sequence length="1223" mass="133222">MDLLKKWLNVFLAFLLTFSLFAPAAVQAVETKGNSYTSTENEMVVNDNNESLTDPTISTTQDTVIIEETETDVKTNDVISETEEVGCLPIEIRIESWLETLIPLQTICVETFDSDEYGLEEETPVVGHAFLQAIEKAENSKITLDDFENGSNGTIFIERIGDYGSFTMESGLDGWLYTKNLTWAPEGMSSEPLEVGDRIDIYYAANYLETVFTELSVDTAKVSTDENVTFTLNEIDINTGVATNSVEGATIYINGKATDYKTDSDGKAFISFSEEGIYEITANRYESDPSDLTYNNNIIRPVSVKVEVKEDKKVNIPINKIELSESSPITLHVGENLQLTATVLPENTTEDKAILWSSSDNDIIKVDNGKITAIATGSATISAKAGDVVTTITVKVIQDSNETTPTISEAINTASSYLASISAEPKFGSEWSILTLARSNYSIPNDYYETYYNNVVSELQLKNGELTRNTYTEYSRLIIALSSIGKDSRDVGGYNLIEKLADFNKVTRQGINGAIFALIAIDTFGYEIPQIDDIEVQATRENLINYILDKEIKRGEPDAGGFALSGKTPDPDITAMAIQALVPYQNQPDVKAVIDRAIVKLADMQLNNGGYESWGTENVQSAAQVLVALSTLGIDATKDERFVQENGSTIVTAILEYYTADGGFAHPKDGPTNGMATQQAAYALTAYNRLLNGQNALYNMSDVKPSDFNNSEEEPTENPNPGNGNDTDDDVPSNPNPGGSSPQPIEKVKLSIIISSSNKPLPTTEIEVKNGDTVYEVLKRATKKYDIELSARNTDMGVYVEGIAGLYEFDKGPKSGWMYRVNGDFPNISASKFKVKPGDRIEWLYTTDLGNDIGGGFDDSKTNPGNNGSSGGGGSGSGGGSKTPEEQNETDPHESTITVKNQNGETKVQLTLSDWIVKTQNLKGGNLIITDETGTKIEVPTSLDILSLPSDSTIVIGAKHTAVNDAVAFIVELEVKHRNSTPESIKTGKEYLKVTTPISDLPKGAVILQIEDGEYRAVPHKIENGQVIILTKSGGTFVVRTDDVTFSDLTNSPYKEEVEFLAKRGIVAGREDGTFSPNEPITRAHFAALISNALGLYAENSGQFVDTEGKWYEQDIQALYEAGITAGTSKTTFSPEDKITRQQAAALMAKVLEYVSFKSETTSELTFKDSDQVYESFAESISLLNSLGIMNGKADGTFDPQGELTRGQMAKILTRTLKIGDLM</sequence>
<feature type="domain" description="SLH" evidence="3">
    <location>
        <begin position="1106"/>
        <end position="1162"/>
    </location>
</feature>
<evidence type="ECO:0000256" key="1">
    <source>
        <dbReference type="SAM" id="MobiDB-lite"/>
    </source>
</evidence>
<feature type="signal peptide" evidence="2">
    <location>
        <begin position="1"/>
        <end position="24"/>
    </location>
</feature>
<comment type="caution">
    <text evidence="4">The sequence shown here is derived from an EMBL/GenBank/DDBJ whole genome shotgun (WGS) entry which is preliminary data.</text>
</comment>
<evidence type="ECO:0000259" key="3">
    <source>
        <dbReference type="PROSITE" id="PS51272"/>
    </source>
</evidence>
<dbReference type="EMBL" id="JPVQ01000020">
    <property type="protein sequence ID" value="KGR90375.1"/>
    <property type="molecule type" value="Genomic_DNA"/>
</dbReference>
<dbReference type="eggNOG" id="COG0366">
    <property type="taxonomic scope" value="Bacteria"/>
</dbReference>